<accession>A0A1M2VT20</accession>
<evidence type="ECO:0000313" key="2">
    <source>
        <dbReference type="Proteomes" id="UP000184267"/>
    </source>
</evidence>
<dbReference type="GO" id="GO:0003676">
    <property type="term" value="F:nucleic acid binding"/>
    <property type="evidence" value="ECO:0007669"/>
    <property type="project" value="InterPro"/>
</dbReference>
<reference evidence="1 2" key="1">
    <citation type="submission" date="2016-10" db="EMBL/GenBank/DDBJ databases">
        <title>Genome sequence of the basidiomycete white-rot fungus Trametes pubescens.</title>
        <authorList>
            <person name="Makela M.R."/>
            <person name="Granchi Z."/>
            <person name="Peng M."/>
            <person name="De Vries R.P."/>
            <person name="Grigoriev I."/>
            <person name="Riley R."/>
            <person name="Hilden K."/>
        </authorList>
    </citation>
    <scope>NUCLEOTIDE SEQUENCE [LARGE SCALE GENOMIC DNA]</scope>
    <source>
        <strain evidence="1 2">FBCC735</strain>
    </source>
</reference>
<evidence type="ECO:0000313" key="1">
    <source>
        <dbReference type="EMBL" id="OJT10761.1"/>
    </source>
</evidence>
<comment type="caution">
    <text evidence="1">The sequence shown here is derived from an EMBL/GenBank/DDBJ whole genome shotgun (WGS) entry which is preliminary data.</text>
</comment>
<protein>
    <recommendedName>
        <fullName evidence="3">RRM domain-containing protein</fullName>
    </recommendedName>
</protein>
<dbReference type="OMA" id="EHAAVAH"/>
<dbReference type="AlphaFoldDB" id="A0A1M2VT20"/>
<name>A0A1M2VT20_TRAPU</name>
<dbReference type="InterPro" id="IPR035979">
    <property type="entry name" value="RBD_domain_sf"/>
</dbReference>
<dbReference type="EMBL" id="MNAD01000736">
    <property type="protein sequence ID" value="OJT10761.1"/>
    <property type="molecule type" value="Genomic_DNA"/>
</dbReference>
<sequence>MASVALDYRRFRPTGTGLLTFSRPEHAAVAHKTLNGSVAGGKRVKTRLLSHLPERPRMRGQKGMLEAAQRGAISGDGPSGGITGSGRNVVLYGLPGKLHAGVLLDNLRGFKLAGAEFGKEVVVKLDSDRLASTSRFLVRASSTSEAYRLVRKYHMQMWRPDMFGDKCTMRAFVVW</sequence>
<gene>
    <name evidence="1" type="ORF">TRAPUB_12730</name>
</gene>
<dbReference type="Proteomes" id="UP000184267">
    <property type="component" value="Unassembled WGS sequence"/>
</dbReference>
<organism evidence="1 2">
    <name type="scientific">Trametes pubescens</name>
    <name type="common">White-rot fungus</name>
    <dbReference type="NCBI Taxonomy" id="154538"/>
    <lineage>
        <taxon>Eukaryota</taxon>
        <taxon>Fungi</taxon>
        <taxon>Dikarya</taxon>
        <taxon>Basidiomycota</taxon>
        <taxon>Agaricomycotina</taxon>
        <taxon>Agaricomycetes</taxon>
        <taxon>Polyporales</taxon>
        <taxon>Polyporaceae</taxon>
        <taxon>Trametes</taxon>
    </lineage>
</organism>
<dbReference type="SUPFAM" id="SSF54928">
    <property type="entry name" value="RNA-binding domain, RBD"/>
    <property type="match status" value="1"/>
</dbReference>
<evidence type="ECO:0008006" key="3">
    <source>
        <dbReference type="Google" id="ProtNLM"/>
    </source>
</evidence>
<dbReference type="OrthoDB" id="5541797at2759"/>
<proteinExistence type="predicted"/>
<keyword evidence="2" id="KW-1185">Reference proteome</keyword>